<gene>
    <name evidence="1" type="ORF">GRJ2_000431900</name>
</gene>
<dbReference type="EMBL" id="BAAFJT010000001">
    <property type="protein sequence ID" value="GAB0179666.1"/>
    <property type="molecule type" value="Genomic_DNA"/>
</dbReference>
<reference evidence="1 2" key="1">
    <citation type="submission" date="2024-06" db="EMBL/GenBank/DDBJ databases">
        <title>The draft genome of Grus japonensis, version 3.</title>
        <authorList>
            <person name="Nabeshima K."/>
            <person name="Suzuki S."/>
            <person name="Onuma M."/>
        </authorList>
    </citation>
    <scope>NUCLEOTIDE SEQUENCE [LARGE SCALE GENOMIC DNA]</scope>
    <source>
        <strain evidence="1 2">451A</strain>
    </source>
</reference>
<keyword evidence="2" id="KW-1185">Reference proteome</keyword>
<name>A0ABC9W227_GRUJA</name>
<organism evidence="1 2">
    <name type="scientific">Grus japonensis</name>
    <name type="common">Japanese crane</name>
    <name type="synonym">Red-crowned crane</name>
    <dbReference type="NCBI Taxonomy" id="30415"/>
    <lineage>
        <taxon>Eukaryota</taxon>
        <taxon>Metazoa</taxon>
        <taxon>Chordata</taxon>
        <taxon>Craniata</taxon>
        <taxon>Vertebrata</taxon>
        <taxon>Euteleostomi</taxon>
        <taxon>Archelosauria</taxon>
        <taxon>Archosauria</taxon>
        <taxon>Dinosauria</taxon>
        <taxon>Saurischia</taxon>
        <taxon>Theropoda</taxon>
        <taxon>Coelurosauria</taxon>
        <taxon>Aves</taxon>
        <taxon>Neognathae</taxon>
        <taxon>Neoaves</taxon>
        <taxon>Gruiformes</taxon>
        <taxon>Gruidae</taxon>
        <taxon>Grus</taxon>
    </lineage>
</organism>
<accession>A0ABC9W227</accession>
<evidence type="ECO:0000313" key="2">
    <source>
        <dbReference type="Proteomes" id="UP001623348"/>
    </source>
</evidence>
<evidence type="ECO:0000313" key="1">
    <source>
        <dbReference type="EMBL" id="GAB0179666.1"/>
    </source>
</evidence>
<proteinExistence type="predicted"/>
<dbReference type="Proteomes" id="UP001623348">
    <property type="component" value="Unassembled WGS sequence"/>
</dbReference>
<protein>
    <submittedName>
        <fullName evidence="1">Uncharacterized protein</fullName>
    </submittedName>
</protein>
<comment type="caution">
    <text evidence="1">The sequence shown here is derived from an EMBL/GenBank/DDBJ whole genome shotgun (WGS) entry which is preliminary data.</text>
</comment>
<sequence>MMAEVKGSGAGSSVSAELEVKKLQELSVLLVPDNLPLTVCSPIDQKWSGQGDVSRSLTAKNSLLPGRSALSQVNRCLLVSANPQGQQQQRRAQLQEFPREIWFDTWLPNVLDHLISCLLASEDNT</sequence>
<dbReference type="AlphaFoldDB" id="A0ABC9W227"/>